<evidence type="ECO:0000313" key="2">
    <source>
        <dbReference type="EMBL" id="KAL2872614.1"/>
    </source>
</evidence>
<accession>A0ABR4M7N3</accession>
<organism evidence="2 3">
    <name type="scientific">Aspergillus lucknowensis</name>
    <dbReference type="NCBI Taxonomy" id="176173"/>
    <lineage>
        <taxon>Eukaryota</taxon>
        <taxon>Fungi</taxon>
        <taxon>Dikarya</taxon>
        <taxon>Ascomycota</taxon>
        <taxon>Pezizomycotina</taxon>
        <taxon>Eurotiomycetes</taxon>
        <taxon>Eurotiomycetidae</taxon>
        <taxon>Eurotiales</taxon>
        <taxon>Aspergillaceae</taxon>
        <taxon>Aspergillus</taxon>
        <taxon>Aspergillus subgen. Nidulantes</taxon>
    </lineage>
</organism>
<protein>
    <submittedName>
        <fullName evidence="2">Uncharacterized protein</fullName>
    </submittedName>
</protein>
<evidence type="ECO:0000256" key="1">
    <source>
        <dbReference type="SAM" id="MobiDB-lite"/>
    </source>
</evidence>
<sequence length="503" mass="56198">MDTGFMTRPEQKRAQDKAMDAFAYHQLVAHVDNVQPPVLQPRDSHPFRSPVTIPALSAGVCSNAVERQCIYFEGPEPCQDLAEVWRRLEQFCRQCEIRECKNEDCKARKARLRLVAPKGGCEEYREWRTSVAFRHLANAALDCVRVIGSCANNSRRIEYHVKDEAAIPMMLAEVCNQVYWMISVQADYGIAPRELGSLGQEFMPSVAYTAVLERARGRLTRQKLCKKHVWNLVQSSERKEAELLDLSESIRPLARKFKMKGHELCAWSKCQLAHRNSTNTTQLHKCSTRHTCGEINLPMQLIGDAVEQGHPTAWRPDGKGLCKESEGYIAISHVWSDGTGAGGKRPGTVSTCLFDFFRNTATNPMASGGIPSASRPRARPAIAPWSACTPTTAMRSTRWSTTITCSTSNGQTMGAPPSASRSRWEEATRRALNEAAERFSNDELASPQWCDAAGEMLGTEWNTDNPTEKGNYRKPFVLEGIHMAARIRREACVPGRLVVREGV</sequence>
<dbReference type="Proteomes" id="UP001610432">
    <property type="component" value="Unassembled WGS sequence"/>
</dbReference>
<dbReference type="RefSeq" id="XP_070891592.1">
    <property type="nucleotide sequence ID" value="XM_071031871.1"/>
</dbReference>
<keyword evidence="3" id="KW-1185">Reference proteome</keyword>
<comment type="caution">
    <text evidence="2">The sequence shown here is derived from an EMBL/GenBank/DDBJ whole genome shotgun (WGS) entry which is preliminary data.</text>
</comment>
<feature type="region of interest" description="Disordered" evidence="1">
    <location>
        <begin position="404"/>
        <end position="423"/>
    </location>
</feature>
<gene>
    <name evidence="2" type="ORF">BJX67DRAFT_376414</name>
</gene>
<reference evidence="2 3" key="1">
    <citation type="submission" date="2024-07" db="EMBL/GenBank/DDBJ databases">
        <title>Section-level genome sequencing and comparative genomics of Aspergillus sections Usti and Cavernicolus.</title>
        <authorList>
            <consortium name="Lawrence Berkeley National Laboratory"/>
            <person name="Nybo J.L."/>
            <person name="Vesth T.C."/>
            <person name="Theobald S."/>
            <person name="Frisvad J.C."/>
            <person name="Larsen T.O."/>
            <person name="Kjaerboelling I."/>
            <person name="Rothschild-Mancinelli K."/>
            <person name="Lyhne E.K."/>
            <person name="Kogle M.E."/>
            <person name="Barry K."/>
            <person name="Clum A."/>
            <person name="Na H."/>
            <person name="Ledsgaard L."/>
            <person name="Lin J."/>
            <person name="Lipzen A."/>
            <person name="Kuo A."/>
            <person name="Riley R."/>
            <person name="Mondo S."/>
            <person name="Labutti K."/>
            <person name="Haridas S."/>
            <person name="Pangalinan J."/>
            <person name="Salamov A.A."/>
            <person name="Simmons B.A."/>
            <person name="Magnuson J.K."/>
            <person name="Chen J."/>
            <person name="Drula E."/>
            <person name="Henrissat B."/>
            <person name="Wiebenga A."/>
            <person name="Lubbers R.J."/>
            <person name="Gomes A.C."/>
            <person name="Macurrencykelacurrency M.R."/>
            <person name="Stajich J."/>
            <person name="Grigoriev I.V."/>
            <person name="Mortensen U.H."/>
            <person name="De Vries R.P."/>
            <person name="Baker S.E."/>
            <person name="Andersen M.R."/>
        </authorList>
    </citation>
    <scope>NUCLEOTIDE SEQUENCE [LARGE SCALE GENOMIC DNA]</scope>
    <source>
        <strain evidence="2 3">CBS 449.75</strain>
    </source>
</reference>
<dbReference type="GeneID" id="98146943"/>
<proteinExistence type="predicted"/>
<evidence type="ECO:0000313" key="3">
    <source>
        <dbReference type="Proteomes" id="UP001610432"/>
    </source>
</evidence>
<dbReference type="EMBL" id="JBFXLQ010000001">
    <property type="protein sequence ID" value="KAL2872614.1"/>
    <property type="molecule type" value="Genomic_DNA"/>
</dbReference>
<name>A0ABR4M7N3_9EURO</name>